<dbReference type="GO" id="GO:0007259">
    <property type="term" value="P:cell surface receptor signaling pathway via JAK-STAT"/>
    <property type="evidence" value="ECO:0007669"/>
    <property type="project" value="InterPro"/>
</dbReference>
<protein>
    <submittedName>
        <fullName evidence="3">Uncharacterized protein LOC115627681</fullName>
    </submittedName>
</protein>
<evidence type="ECO:0000313" key="2">
    <source>
        <dbReference type="Proteomes" id="UP000504634"/>
    </source>
</evidence>
<dbReference type="GeneID" id="115627681"/>
<name>A0A6J2TT89_DROLE</name>
<evidence type="ECO:0000313" key="3">
    <source>
        <dbReference type="RefSeq" id="XP_030379284.1"/>
    </source>
</evidence>
<evidence type="ECO:0000256" key="1">
    <source>
        <dbReference type="SAM" id="MobiDB-lite"/>
    </source>
</evidence>
<reference evidence="3" key="1">
    <citation type="submission" date="2025-08" db="UniProtKB">
        <authorList>
            <consortium name="RefSeq"/>
        </authorList>
    </citation>
    <scope>IDENTIFICATION</scope>
    <source>
        <strain evidence="3">11010-0011.00</strain>
        <tissue evidence="3">Whole body</tissue>
    </source>
</reference>
<proteinExistence type="predicted"/>
<feature type="compositionally biased region" description="Low complexity" evidence="1">
    <location>
        <begin position="345"/>
        <end position="375"/>
    </location>
</feature>
<sequence length="384" mass="43355">MLALLLPLPEARHVHGNGQHIASPSPLFIGNHNPNSDSGIDSAAANDDDVLPAWHANPFHDLEQSFGQASYDMDSSISSIGSSSDSDSGSSSSSDEFVRAIWRMLRRQRLRHRRSHNLRYFTNPDTAPEWENPCGGVYQPIAPKAGANASSGQGRVIKRKHLEVLMNNVKQEHQFMQRTARIAYEEFQPWANEYKFLPNMTRNTNPVKLKTWYRNMQTFVASFAYLGRSQYKYRKQHQQRLSESTLELHELLLSARRVLCDIETTINASYPNTNEDKLTTVSRATMLERLHLHTLANGEGAEDADERDLQITKQLYFQYLDNTWKTLRRTLRKSQRHSMERKQKSAQAAARAASFSRSSAAGSSSRSAESGDSSSIVISGEALK</sequence>
<feature type="region of interest" description="Disordered" evidence="1">
    <location>
        <begin position="332"/>
        <end position="384"/>
    </location>
</feature>
<dbReference type="InterPro" id="IPR031901">
    <property type="entry name" value="Unpaired"/>
</dbReference>
<keyword evidence="2" id="KW-1185">Reference proteome</keyword>
<dbReference type="AlphaFoldDB" id="A0A6J2TT89"/>
<dbReference type="Proteomes" id="UP000504634">
    <property type="component" value="Unplaced"/>
</dbReference>
<dbReference type="GO" id="GO:0001700">
    <property type="term" value="P:embryonic development via the syncytial blastoderm"/>
    <property type="evidence" value="ECO:0007669"/>
    <property type="project" value="InterPro"/>
</dbReference>
<organism evidence="2 3">
    <name type="scientific">Drosophila lebanonensis</name>
    <name type="common">Fruit fly</name>
    <name type="synonym">Scaptodrosophila lebanonensis</name>
    <dbReference type="NCBI Taxonomy" id="7225"/>
    <lineage>
        <taxon>Eukaryota</taxon>
        <taxon>Metazoa</taxon>
        <taxon>Ecdysozoa</taxon>
        <taxon>Arthropoda</taxon>
        <taxon>Hexapoda</taxon>
        <taxon>Insecta</taxon>
        <taxon>Pterygota</taxon>
        <taxon>Neoptera</taxon>
        <taxon>Endopterygota</taxon>
        <taxon>Diptera</taxon>
        <taxon>Brachycera</taxon>
        <taxon>Muscomorpha</taxon>
        <taxon>Ephydroidea</taxon>
        <taxon>Drosophilidae</taxon>
        <taxon>Scaptodrosophila</taxon>
    </lineage>
</organism>
<dbReference type="Pfam" id="PF15972">
    <property type="entry name" value="Unpaired"/>
    <property type="match status" value="1"/>
</dbReference>
<dbReference type="OrthoDB" id="7994888at2759"/>
<gene>
    <name evidence="3" type="primary">LOC115627681</name>
</gene>
<dbReference type="RefSeq" id="XP_030379284.1">
    <property type="nucleotide sequence ID" value="XM_030523424.1"/>
</dbReference>
<accession>A0A6J2TT89</accession>